<dbReference type="EMBL" id="MT418680">
    <property type="protein sequence ID" value="QKF93947.1"/>
    <property type="molecule type" value="Genomic_DNA"/>
</dbReference>
<evidence type="ECO:0000256" key="2">
    <source>
        <dbReference type="SAM" id="MobiDB-lite"/>
    </source>
</evidence>
<accession>A0A7D3QU84</accession>
<gene>
    <name evidence="3" type="ORF">Fadolivirus_1_489</name>
</gene>
<name>A0A7D3QU84_9VIRU</name>
<keyword evidence="1" id="KW-0175">Coiled coil</keyword>
<evidence type="ECO:0000313" key="4">
    <source>
        <dbReference type="Proteomes" id="UP001162001"/>
    </source>
</evidence>
<reference evidence="3 4" key="1">
    <citation type="submission" date="2020-04" db="EMBL/GenBank/DDBJ databases">
        <title>Advantages and limits of metagenomic assembly and binning of a giant virus.</title>
        <authorList>
            <person name="Schulz F."/>
            <person name="Andreani J."/>
            <person name="Francis R."/>
            <person name="Boudjemaa H."/>
            <person name="Bou Khalil J.Y."/>
            <person name="Lee J."/>
            <person name="La Scola B."/>
            <person name="Woyke T."/>
        </authorList>
    </citation>
    <scope>NUCLEOTIDE SEQUENCE [LARGE SCALE GENOMIC DNA]</scope>
    <source>
        <strain evidence="3 4">FV1/VV64</strain>
    </source>
</reference>
<evidence type="ECO:0000256" key="1">
    <source>
        <dbReference type="SAM" id="Coils"/>
    </source>
</evidence>
<dbReference type="Proteomes" id="UP001162001">
    <property type="component" value="Segment"/>
</dbReference>
<feature type="region of interest" description="Disordered" evidence="2">
    <location>
        <begin position="1"/>
        <end position="63"/>
    </location>
</feature>
<organism evidence="3 4">
    <name type="scientific">Fadolivirus FV1/VV64</name>
    <dbReference type="NCBI Taxonomy" id="3070911"/>
    <lineage>
        <taxon>Viruses</taxon>
        <taxon>Varidnaviria</taxon>
        <taxon>Bamfordvirae</taxon>
        <taxon>Nucleocytoviricota</taxon>
        <taxon>Megaviricetes</taxon>
        <taxon>Imitervirales</taxon>
        <taxon>Mimiviridae</taxon>
        <taxon>Klosneuvirinae</taxon>
        <taxon>Fadolivirus</taxon>
        <taxon>Fadolivirus algeromassiliense</taxon>
    </lineage>
</organism>
<evidence type="ECO:0000313" key="3">
    <source>
        <dbReference type="EMBL" id="QKF93947.1"/>
    </source>
</evidence>
<sequence>MDSVDNITSDTPNIQNNGSKQLSQQKRGRGRPRKNQMMNDTDKLKKNKIISSKPLNKNNSINDEEEIILHMPISMKDMNTMKSSISSNKQDTSNDTHNTNIFTINDMNSDSESNSSNYEVNDVVVTDLKQKVREQEKIIKSLEKEVNEYKTLISDNSANGINNRKVTKMNIELINIHDGKALVTEKTDIACWWCTYNFDSMPCFIPEKYFDKKYFVFGCFCSFNCAAAYNLKMEDAYVWNRYGLLKKLYNDIYNTNEEFTIAPPREVFQKFGGPLSHDDYRKNCKKCNKEYRFIMPPMTSIVPLIEEGQADKTKVNISLADLNKKMSIKRTKPLPNVRSTLFETLGIKENKK</sequence>
<feature type="coiled-coil region" evidence="1">
    <location>
        <begin position="125"/>
        <end position="159"/>
    </location>
</feature>
<feature type="compositionally biased region" description="Polar residues" evidence="2">
    <location>
        <begin position="1"/>
        <end position="25"/>
    </location>
</feature>
<feature type="compositionally biased region" description="Polar residues" evidence="2">
    <location>
        <begin position="49"/>
        <end position="61"/>
    </location>
</feature>
<protein>
    <submittedName>
        <fullName evidence="3">Transcription factor</fullName>
    </submittedName>
</protein>
<keyword evidence="4" id="KW-1185">Reference proteome</keyword>
<proteinExistence type="predicted"/>